<gene>
    <name evidence="2" type="ORF">NCGR_LOCUS50668</name>
</gene>
<feature type="chain" id="PRO_5032877628" evidence="1">
    <location>
        <begin position="22"/>
        <end position="127"/>
    </location>
</feature>
<dbReference type="Proteomes" id="UP000604825">
    <property type="component" value="Unassembled WGS sequence"/>
</dbReference>
<proteinExistence type="predicted"/>
<reference evidence="2" key="1">
    <citation type="submission" date="2020-10" db="EMBL/GenBank/DDBJ databases">
        <authorList>
            <person name="Han B."/>
            <person name="Lu T."/>
            <person name="Zhao Q."/>
            <person name="Huang X."/>
            <person name="Zhao Y."/>
        </authorList>
    </citation>
    <scope>NUCLEOTIDE SEQUENCE</scope>
</reference>
<accession>A0A811RBI0</accession>
<dbReference type="PANTHER" id="PTHR34998">
    <property type="entry name" value="OS04G0357400 PROTEIN-RELATED"/>
    <property type="match status" value="1"/>
</dbReference>
<keyword evidence="1" id="KW-0732">Signal</keyword>
<protein>
    <submittedName>
        <fullName evidence="2">Uncharacterized protein</fullName>
    </submittedName>
</protein>
<evidence type="ECO:0000313" key="2">
    <source>
        <dbReference type="EMBL" id="CAD6267363.1"/>
    </source>
</evidence>
<sequence>MAASSSLPLAVLFLLVLVASAVPATAGGGKYSGARMAIISGPAATTRVAGADGARSNEWQQHYRRLVEDEVAPAELGSLLLGAGDGRLGNHVLNPDNTGCERSSQCAAKGRGGSYTRPCTYKNYCAH</sequence>
<organism evidence="2 3">
    <name type="scientific">Miscanthus lutarioriparius</name>
    <dbReference type="NCBI Taxonomy" id="422564"/>
    <lineage>
        <taxon>Eukaryota</taxon>
        <taxon>Viridiplantae</taxon>
        <taxon>Streptophyta</taxon>
        <taxon>Embryophyta</taxon>
        <taxon>Tracheophyta</taxon>
        <taxon>Spermatophyta</taxon>
        <taxon>Magnoliopsida</taxon>
        <taxon>Liliopsida</taxon>
        <taxon>Poales</taxon>
        <taxon>Poaceae</taxon>
        <taxon>PACMAD clade</taxon>
        <taxon>Panicoideae</taxon>
        <taxon>Andropogonodae</taxon>
        <taxon>Andropogoneae</taxon>
        <taxon>Saccharinae</taxon>
        <taxon>Miscanthus</taxon>
    </lineage>
</organism>
<evidence type="ECO:0000313" key="3">
    <source>
        <dbReference type="Proteomes" id="UP000604825"/>
    </source>
</evidence>
<dbReference type="OrthoDB" id="692523at2759"/>
<dbReference type="PANTHER" id="PTHR34998:SF7">
    <property type="entry name" value="EXPRESSED PROTEIN"/>
    <property type="match status" value="1"/>
</dbReference>
<evidence type="ECO:0000256" key="1">
    <source>
        <dbReference type="SAM" id="SignalP"/>
    </source>
</evidence>
<dbReference type="AlphaFoldDB" id="A0A811RBI0"/>
<keyword evidence="3" id="KW-1185">Reference proteome</keyword>
<name>A0A811RBI0_9POAL</name>
<dbReference type="EMBL" id="CAJGYO010000014">
    <property type="protein sequence ID" value="CAD6267363.1"/>
    <property type="molecule type" value="Genomic_DNA"/>
</dbReference>
<comment type="caution">
    <text evidence="2">The sequence shown here is derived from an EMBL/GenBank/DDBJ whole genome shotgun (WGS) entry which is preliminary data.</text>
</comment>
<feature type="signal peptide" evidence="1">
    <location>
        <begin position="1"/>
        <end position="21"/>
    </location>
</feature>